<protein>
    <submittedName>
        <fullName evidence="1">Uncharacterized protein</fullName>
    </submittedName>
</protein>
<dbReference type="EMBL" id="JASBWS010000051">
    <property type="protein sequence ID" value="KAJ9104986.1"/>
    <property type="molecule type" value="Genomic_DNA"/>
</dbReference>
<accession>A0ACC2W1Q0</accession>
<reference evidence="1" key="1">
    <citation type="submission" date="2023-04" db="EMBL/GenBank/DDBJ databases">
        <title>Draft Genome sequencing of Naganishia species isolated from polar environments using Oxford Nanopore Technology.</title>
        <authorList>
            <person name="Leo P."/>
            <person name="Venkateswaran K."/>
        </authorList>
    </citation>
    <scope>NUCLEOTIDE SEQUENCE</scope>
    <source>
        <strain evidence="1">MNA-CCFEE 5262</strain>
    </source>
</reference>
<sequence>MPADKPTQQAAHEERKSRPPYALSEEKKKDGFNAKYTGKCYCGNVTFEVDSDPLDATYCHCRTCQHLHGAPYQWAAILPKDALHIKTGYDDLHFYSPQHKKMEYVLPCKVSCGRCQSVIMDEGRNMALLMPTLIDGMGEEEPLKDNGPFRATHHMFYKTAVERVEDHLPKFGGKKGEEPMNEAAEKMAKEVEQKKKEKEEKKEEEERQSKKQKTDDKKDEQNPGEIVSWHQKRKSSK</sequence>
<proteinExistence type="predicted"/>
<gene>
    <name evidence="1" type="ORF">QFC20_004426</name>
</gene>
<dbReference type="Proteomes" id="UP001230649">
    <property type="component" value="Unassembled WGS sequence"/>
</dbReference>
<name>A0ACC2W1Q0_9TREE</name>
<organism evidence="1 2">
    <name type="scientific">Naganishia adeliensis</name>
    <dbReference type="NCBI Taxonomy" id="92952"/>
    <lineage>
        <taxon>Eukaryota</taxon>
        <taxon>Fungi</taxon>
        <taxon>Dikarya</taxon>
        <taxon>Basidiomycota</taxon>
        <taxon>Agaricomycotina</taxon>
        <taxon>Tremellomycetes</taxon>
        <taxon>Filobasidiales</taxon>
        <taxon>Filobasidiaceae</taxon>
        <taxon>Naganishia</taxon>
    </lineage>
</organism>
<comment type="caution">
    <text evidence="1">The sequence shown here is derived from an EMBL/GenBank/DDBJ whole genome shotgun (WGS) entry which is preliminary data.</text>
</comment>
<evidence type="ECO:0000313" key="2">
    <source>
        <dbReference type="Proteomes" id="UP001230649"/>
    </source>
</evidence>
<keyword evidence="2" id="KW-1185">Reference proteome</keyword>
<evidence type="ECO:0000313" key="1">
    <source>
        <dbReference type="EMBL" id="KAJ9104986.1"/>
    </source>
</evidence>